<dbReference type="Proteomes" id="UP001433508">
    <property type="component" value="Unassembled WGS sequence"/>
</dbReference>
<organism evidence="1 2">
    <name type="scientific">Lipomyces kononenkoae</name>
    <name type="common">Yeast</name>
    <dbReference type="NCBI Taxonomy" id="34357"/>
    <lineage>
        <taxon>Eukaryota</taxon>
        <taxon>Fungi</taxon>
        <taxon>Dikarya</taxon>
        <taxon>Ascomycota</taxon>
        <taxon>Saccharomycotina</taxon>
        <taxon>Lipomycetes</taxon>
        <taxon>Lipomycetales</taxon>
        <taxon>Lipomycetaceae</taxon>
        <taxon>Lipomyces</taxon>
    </lineage>
</organism>
<name>A0ACC3T6A0_LIPKO</name>
<keyword evidence="1" id="KW-0808">Transferase</keyword>
<sequence length="387" mass="43259">MGPPSQGRRRRTAILAAFAVVCLLYVLFHSTTPSSSSSAFTNSTSSPHADRHSALPLLDDLKSETGVAAFEHSTARRLQRLFPYELALHKRYPRTIWQTWKYSTSDSRFSAKFRTAVEFWSKLNPEFTHEILDDDTAANFVRQLYASVPEVVEAYFAMPKPILRADFFRYLILLARGGVYSDIDTTALKGVTKWFSDGVSDIVKDEEGNEKTALTEERATEIARTIESDTGLMVGIEADPDRPDWQDWYARRVQMCQWTIAAKRGHPTVLRIVSHITTETLRRKVTGTIDLPKTKDAGSQIMNWTGPGIWTDTVFGYLADIQAGTDWHNVTGITRGKVIGDVLILPITSFSPGVGTMGANPPDHPHAFVQHIFEGSWKPANERNIGG</sequence>
<evidence type="ECO:0000313" key="2">
    <source>
        <dbReference type="Proteomes" id="UP001433508"/>
    </source>
</evidence>
<gene>
    <name evidence="1" type="ORF">V1525DRAFT_398746</name>
</gene>
<accession>A0ACC3T6A0</accession>
<keyword evidence="2" id="KW-1185">Reference proteome</keyword>
<comment type="caution">
    <text evidence="1">The sequence shown here is derived from an EMBL/GenBank/DDBJ whole genome shotgun (WGS) entry which is preliminary data.</text>
</comment>
<dbReference type="EMBL" id="MU971348">
    <property type="protein sequence ID" value="KAK9239170.1"/>
    <property type="molecule type" value="Genomic_DNA"/>
</dbReference>
<proteinExistence type="predicted"/>
<evidence type="ECO:0000313" key="1">
    <source>
        <dbReference type="EMBL" id="KAK9239170.1"/>
    </source>
</evidence>
<reference evidence="2" key="1">
    <citation type="journal article" date="2024" name="Front. Bioeng. Biotechnol.">
        <title>Genome-scale model development and genomic sequencing of the oleaginous clade Lipomyces.</title>
        <authorList>
            <person name="Czajka J.J."/>
            <person name="Han Y."/>
            <person name="Kim J."/>
            <person name="Mondo S.J."/>
            <person name="Hofstad B.A."/>
            <person name="Robles A."/>
            <person name="Haridas S."/>
            <person name="Riley R."/>
            <person name="LaButti K."/>
            <person name="Pangilinan J."/>
            <person name="Andreopoulos W."/>
            <person name="Lipzen A."/>
            <person name="Yan J."/>
            <person name="Wang M."/>
            <person name="Ng V."/>
            <person name="Grigoriev I.V."/>
            <person name="Spatafora J.W."/>
            <person name="Magnuson J.K."/>
            <person name="Baker S.E."/>
            <person name="Pomraning K.R."/>
        </authorList>
    </citation>
    <scope>NUCLEOTIDE SEQUENCE [LARGE SCALE GENOMIC DNA]</scope>
    <source>
        <strain evidence="2">CBS 7786</strain>
    </source>
</reference>
<protein>
    <submittedName>
        <fullName evidence="1">Nucleotide-diphospho-sugar transferase</fullName>
    </submittedName>
</protein>